<feature type="non-terminal residue" evidence="2">
    <location>
        <position position="1"/>
    </location>
</feature>
<dbReference type="Pfam" id="PF13229">
    <property type="entry name" value="Beta_helix"/>
    <property type="match status" value="1"/>
</dbReference>
<dbReference type="SUPFAM" id="SSF49785">
    <property type="entry name" value="Galactose-binding domain-like"/>
    <property type="match status" value="1"/>
</dbReference>
<dbReference type="Pfam" id="PF13573">
    <property type="entry name" value="SprB"/>
    <property type="match status" value="1"/>
</dbReference>
<dbReference type="NCBIfam" id="TIGR03804">
    <property type="entry name" value="para_beta_helix"/>
    <property type="match status" value="1"/>
</dbReference>
<name>A0ABT8RIP6_9BACT</name>
<dbReference type="PANTHER" id="PTHR36453:SF1">
    <property type="entry name" value="RIGHT HANDED BETA HELIX DOMAIN-CONTAINING PROTEIN"/>
    <property type="match status" value="1"/>
</dbReference>
<evidence type="ECO:0000259" key="1">
    <source>
        <dbReference type="Pfam" id="PF13229"/>
    </source>
</evidence>
<dbReference type="InterPro" id="IPR022441">
    <property type="entry name" value="Para_beta_helix_rpt-2"/>
</dbReference>
<dbReference type="InterPro" id="IPR039448">
    <property type="entry name" value="Beta_helix"/>
</dbReference>
<dbReference type="Proteomes" id="UP001168528">
    <property type="component" value="Unassembled WGS sequence"/>
</dbReference>
<accession>A0ABT8RIP6</accession>
<proteinExistence type="predicted"/>
<dbReference type="InterPro" id="IPR006626">
    <property type="entry name" value="PbH1"/>
</dbReference>
<evidence type="ECO:0000313" key="2">
    <source>
        <dbReference type="EMBL" id="MDO1451965.1"/>
    </source>
</evidence>
<dbReference type="SMART" id="SM00710">
    <property type="entry name" value="PbH1"/>
    <property type="match status" value="6"/>
</dbReference>
<dbReference type="InterPro" id="IPR012334">
    <property type="entry name" value="Pectin_lyas_fold"/>
</dbReference>
<dbReference type="InterPro" id="IPR008979">
    <property type="entry name" value="Galactose-bd-like_sf"/>
</dbReference>
<dbReference type="Gene3D" id="2.60.120.260">
    <property type="entry name" value="Galactose-binding domain-like"/>
    <property type="match status" value="1"/>
</dbReference>
<dbReference type="InterPro" id="IPR025667">
    <property type="entry name" value="SprB_repeat"/>
</dbReference>
<evidence type="ECO:0000313" key="3">
    <source>
        <dbReference type="Proteomes" id="UP001168528"/>
    </source>
</evidence>
<gene>
    <name evidence="2" type="ORF">Q0590_37195</name>
</gene>
<dbReference type="EMBL" id="JAUKPO010000140">
    <property type="protein sequence ID" value="MDO1451965.1"/>
    <property type="molecule type" value="Genomic_DNA"/>
</dbReference>
<sequence length="584" mass="63900">AFEGFNFRTFDVERTTDVTVANCNITFSGGDAIGGSYTTNLTVENSVIEGALNNGIGLIWQCPGAIIRNNQVKNVGYIAGMGGSNNFTYQAIMAIGHNALIENNSIINNGYVPLSFRGNNSIVRKNYVENFCYIKDDGGAIHTWNNMADAAELSNQKVTDNIILKGTGAPEGTANPDLYLVKGIYMDDNTANVEIARNTVSKCTNGIYVHNSHNLNIHSNTFFDNRDYQVKYEHDKVAPDKPIRNVVFKNNVLVANTPDQGLMNLITKDNDISQFGTFESNYYTRAIKGSVDAVTTISGRYTSSQVITTYNLPKWKTVFGFESGSVENTPVPHYKVNQLIGSNKYPNKSFDSNINGIMKLSASGNLRADWDNTNKLSGGSLRMSFAQVADQKAIGQAAAVVGNIDESKKYLLKFSFISANTDRTVKVILMNNTSPYQTIERKSFKSSGKRIEHEFLIEPSSSLAQASLRFEIAETDGTVWIDNIELYEADVAIDPEHVRLEYNTGNTSKTISFNGITYINGRGESKSGNLNLESFASEVLIKQSGELNIVSPLEIKIGSKPILCYGQSSGSAVVSATGGVPPYR</sequence>
<dbReference type="RefSeq" id="WP_302042759.1">
    <property type="nucleotide sequence ID" value="NZ_JAUKPO010000140.1"/>
</dbReference>
<dbReference type="InterPro" id="IPR011050">
    <property type="entry name" value="Pectin_lyase_fold/virulence"/>
</dbReference>
<protein>
    <submittedName>
        <fullName evidence="2">Right-handed parallel beta-helix repeat-containing protein</fullName>
    </submittedName>
</protein>
<feature type="non-terminal residue" evidence="2">
    <location>
        <position position="584"/>
    </location>
</feature>
<comment type="caution">
    <text evidence="2">The sequence shown here is derived from an EMBL/GenBank/DDBJ whole genome shotgun (WGS) entry which is preliminary data.</text>
</comment>
<feature type="domain" description="Right handed beta helix" evidence="1">
    <location>
        <begin position="89"/>
        <end position="235"/>
    </location>
</feature>
<reference evidence="2" key="1">
    <citation type="submission" date="2023-07" db="EMBL/GenBank/DDBJ databases">
        <title>The genome sequence of Rhodocytophaga aerolata KACC 12507.</title>
        <authorList>
            <person name="Zhang X."/>
        </authorList>
    </citation>
    <scope>NUCLEOTIDE SEQUENCE</scope>
    <source>
        <strain evidence="2">KACC 12507</strain>
    </source>
</reference>
<dbReference type="PANTHER" id="PTHR36453">
    <property type="entry name" value="SECRETED PROTEIN-RELATED"/>
    <property type="match status" value="1"/>
</dbReference>
<keyword evidence="3" id="KW-1185">Reference proteome</keyword>
<dbReference type="SUPFAM" id="SSF51126">
    <property type="entry name" value="Pectin lyase-like"/>
    <property type="match status" value="1"/>
</dbReference>
<dbReference type="Gene3D" id="2.160.20.10">
    <property type="entry name" value="Single-stranded right-handed beta-helix, Pectin lyase-like"/>
    <property type="match status" value="1"/>
</dbReference>
<organism evidence="2 3">
    <name type="scientific">Rhodocytophaga aerolata</name>
    <dbReference type="NCBI Taxonomy" id="455078"/>
    <lineage>
        <taxon>Bacteria</taxon>
        <taxon>Pseudomonadati</taxon>
        <taxon>Bacteroidota</taxon>
        <taxon>Cytophagia</taxon>
        <taxon>Cytophagales</taxon>
        <taxon>Rhodocytophagaceae</taxon>
        <taxon>Rhodocytophaga</taxon>
    </lineage>
</organism>